<dbReference type="InterPro" id="IPR008927">
    <property type="entry name" value="6-PGluconate_DH-like_C_sf"/>
</dbReference>
<evidence type="ECO:0000313" key="8">
    <source>
        <dbReference type="EMBL" id="EFL43380.1"/>
    </source>
</evidence>
<evidence type="ECO:0000256" key="3">
    <source>
        <dbReference type="ARBA" id="ARBA00023002"/>
    </source>
</evidence>
<feature type="binding site" evidence="5">
    <location>
        <position position="287"/>
    </location>
    <ligand>
        <name>NAD(+)</name>
        <dbReference type="ChEBI" id="CHEBI:57540"/>
    </ligand>
</feature>
<protein>
    <submittedName>
        <fullName evidence="8">3-hydroxybutyryl-CoA dehydrogenase</fullName>
    </submittedName>
</protein>
<evidence type="ECO:0000256" key="1">
    <source>
        <dbReference type="ARBA" id="ARBA00005086"/>
    </source>
</evidence>
<keyword evidence="5" id="KW-0520">NAD</keyword>
<dbReference type="HOGENOM" id="CLU_009834_2_0_11"/>
<evidence type="ECO:0000259" key="7">
    <source>
        <dbReference type="Pfam" id="PF02737"/>
    </source>
</evidence>
<dbReference type="AlphaFoldDB" id="D9XN31"/>
<evidence type="ECO:0000256" key="5">
    <source>
        <dbReference type="PIRSR" id="PIRSR000105-2"/>
    </source>
</evidence>
<accession>D9XN31</accession>
<dbReference type="Proteomes" id="UP000002968">
    <property type="component" value="Unassembled WGS sequence"/>
</dbReference>
<dbReference type="FunFam" id="3.40.50.720:FF:000009">
    <property type="entry name" value="Fatty oxidation complex, alpha subunit"/>
    <property type="match status" value="1"/>
</dbReference>
<dbReference type="EMBL" id="GG657758">
    <property type="protein sequence ID" value="EFL43380.1"/>
    <property type="molecule type" value="Genomic_DNA"/>
</dbReference>
<feature type="binding site" evidence="5">
    <location>
        <position position="46"/>
    </location>
    <ligand>
        <name>NAD(+)</name>
        <dbReference type="ChEBI" id="CHEBI:57540"/>
    </ligand>
</feature>
<dbReference type="STRING" id="467200.SSRG_06184"/>
<dbReference type="InterPro" id="IPR036291">
    <property type="entry name" value="NAD(P)-bd_dom_sf"/>
</dbReference>
<evidence type="ECO:0000256" key="2">
    <source>
        <dbReference type="ARBA" id="ARBA00009463"/>
    </source>
</evidence>
<dbReference type="InterPro" id="IPR022694">
    <property type="entry name" value="3-OHacyl-CoA_DH"/>
</dbReference>
<evidence type="ECO:0000313" key="9">
    <source>
        <dbReference type="Proteomes" id="UP000002968"/>
    </source>
</evidence>
<feature type="binding site" evidence="5">
    <location>
        <position position="110"/>
    </location>
    <ligand>
        <name>NAD(+)</name>
        <dbReference type="ChEBI" id="CHEBI:57540"/>
    </ligand>
</feature>
<keyword evidence="3" id="KW-0560">Oxidoreductase</keyword>
<evidence type="ECO:0000256" key="4">
    <source>
        <dbReference type="PIRSR" id="PIRSR000105-1"/>
    </source>
</evidence>
<dbReference type="Pfam" id="PF00725">
    <property type="entry name" value="3HCDH"/>
    <property type="match status" value="1"/>
</dbReference>
<comment type="pathway">
    <text evidence="1">Lipid metabolism; butanoate metabolism.</text>
</comment>
<dbReference type="SUPFAM" id="SSF51735">
    <property type="entry name" value="NAD(P)-binding Rossmann-fold domains"/>
    <property type="match status" value="1"/>
</dbReference>
<comment type="similarity">
    <text evidence="2">Belongs to the 3-hydroxyacyl-CoA dehydrogenase family.</text>
</comment>
<dbReference type="Gene3D" id="1.10.1040.10">
    <property type="entry name" value="N-(1-d-carboxylethyl)-l-norvaline Dehydrogenase, domain 2"/>
    <property type="match status" value="1"/>
</dbReference>
<proteinExistence type="inferred from homology"/>
<dbReference type="Gene3D" id="3.40.50.720">
    <property type="entry name" value="NAD(P)-binding Rossmann-like Domain"/>
    <property type="match status" value="1"/>
</dbReference>
<feature type="binding site" evidence="5">
    <location>
        <begin position="23"/>
        <end position="28"/>
    </location>
    <ligand>
        <name>NAD(+)</name>
        <dbReference type="ChEBI" id="CHEBI:57540"/>
    </ligand>
</feature>
<reference evidence="8" key="1">
    <citation type="submission" date="2009-02" db="EMBL/GenBank/DDBJ databases">
        <title>Annotation of Streptomyces griseoflavus strain Tu4000.</title>
        <authorList>
            <consortium name="The Broad Institute Genome Sequencing Platform"/>
            <consortium name="Broad Institute Microbial Sequencing Center"/>
            <person name="Fischbach M."/>
            <person name="Godfrey P."/>
            <person name="Ward D."/>
            <person name="Young S."/>
            <person name="Zeng Q."/>
            <person name="Koehrsen M."/>
            <person name="Alvarado L."/>
            <person name="Berlin A.M."/>
            <person name="Bochicchio J."/>
            <person name="Borenstein D."/>
            <person name="Chapman S.B."/>
            <person name="Chen Z."/>
            <person name="Engels R."/>
            <person name="Freedman E."/>
            <person name="Gellesch M."/>
            <person name="Goldberg J."/>
            <person name="Griggs A."/>
            <person name="Gujja S."/>
            <person name="Heilman E.R."/>
            <person name="Heiman D.I."/>
            <person name="Hepburn T.A."/>
            <person name="Howarth C."/>
            <person name="Jen D."/>
            <person name="Larson L."/>
            <person name="Lewis B."/>
            <person name="Mehta T."/>
            <person name="Park D."/>
            <person name="Pearson M."/>
            <person name="Richards J."/>
            <person name="Roberts A."/>
            <person name="Saif S."/>
            <person name="Shea T.D."/>
            <person name="Shenoy N."/>
            <person name="Sisk P."/>
            <person name="Stolte C."/>
            <person name="Sykes S.N."/>
            <person name="Thomson T."/>
            <person name="Walk T."/>
            <person name="White J."/>
            <person name="Yandava C."/>
            <person name="Straight P."/>
            <person name="Clardy J."/>
            <person name="Hung D."/>
            <person name="Kolter R."/>
            <person name="Mekalanos J."/>
            <person name="Walker S."/>
            <person name="Walsh C.T."/>
            <person name="Wieland-Brown L.C."/>
            <person name="Haas B."/>
            <person name="Nusbaum C."/>
            <person name="Birren B."/>
        </authorList>
    </citation>
    <scope>NUCLEOTIDE SEQUENCE [LARGE SCALE GENOMIC DNA]</scope>
    <source>
        <strain evidence="8">Tu4000</strain>
    </source>
</reference>
<dbReference type="InterPro" id="IPR006108">
    <property type="entry name" value="3HC_DH_C"/>
</dbReference>
<feature type="domain" description="3-hydroxyacyl-CoA dehydrogenase C-terminal" evidence="6">
    <location>
        <begin position="199"/>
        <end position="295"/>
    </location>
</feature>
<dbReference type="PIRSF" id="PIRSF000105">
    <property type="entry name" value="HCDH"/>
    <property type="match status" value="1"/>
</dbReference>
<dbReference type="GO" id="GO:0070403">
    <property type="term" value="F:NAD+ binding"/>
    <property type="evidence" value="ECO:0007669"/>
    <property type="project" value="InterPro"/>
</dbReference>
<dbReference type="SUPFAM" id="SSF48179">
    <property type="entry name" value="6-phosphogluconate dehydrogenase C-terminal domain-like"/>
    <property type="match status" value="1"/>
</dbReference>
<dbReference type="Pfam" id="PF02737">
    <property type="entry name" value="3HCDH_N"/>
    <property type="match status" value="1"/>
</dbReference>
<feature type="binding site" evidence="5">
    <location>
        <position position="132"/>
    </location>
    <ligand>
        <name>NAD(+)</name>
        <dbReference type="ChEBI" id="CHEBI:57540"/>
    </ligand>
</feature>
<dbReference type="GO" id="GO:0016616">
    <property type="term" value="F:oxidoreductase activity, acting on the CH-OH group of donors, NAD or NADP as acceptor"/>
    <property type="evidence" value="ECO:0007669"/>
    <property type="project" value="InterPro"/>
</dbReference>
<feature type="site" description="Important for catalytic activity" evidence="4">
    <location>
        <position position="153"/>
    </location>
</feature>
<dbReference type="eggNOG" id="COG1250">
    <property type="taxonomic scope" value="Bacteria"/>
</dbReference>
<feature type="binding site" evidence="5">
    <location>
        <position position="156"/>
    </location>
    <ligand>
        <name>NAD(+)</name>
        <dbReference type="ChEBI" id="CHEBI:57540"/>
    </ligand>
</feature>
<evidence type="ECO:0000259" key="6">
    <source>
        <dbReference type="Pfam" id="PF00725"/>
    </source>
</evidence>
<dbReference type="PANTHER" id="PTHR48075">
    <property type="entry name" value="3-HYDROXYACYL-COA DEHYDROGENASE FAMILY PROTEIN"/>
    <property type="match status" value="1"/>
</dbReference>
<dbReference type="PANTHER" id="PTHR48075:SF5">
    <property type="entry name" value="3-HYDROXYBUTYRYL-COA DEHYDROGENASE"/>
    <property type="match status" value="1"/>
</dbReference>
<sequence length="303" mass="32823">MRPPRPLQGEPVSKVSKTVAVLGAGTMGSGVATVMARAGHRTILYDVDEGNLKRGIDTVHGFFDKSVKLGKLDATTAQAAKDALTGSTTLTDLAPCDVVVEAVFEDLQLKKDTFGRLDEIVSERTLFHTNTSTLSVTGIASGSRRPERVVGTHYCNPAPLMKLVEVADGRHTADWAHKATVEFLDSLGKTGVATQDRPGFIVNRFLIPWENSCIRALEAGLGTKESIDAAVLGGLGHPMGPFRLLDIVGMDIHQQVATRLYEQLRDPRFFPPPMVERMVAAGDLGRKTGRGFYTYDDTRLFGS</sequence>
<dbReference type="InterPro" id="IPR013328">
    <property type="entry name" value="6PGD_dom2"/>
</dbReference>
<dbReference type="GO" id="GO:0006631">
    <property type="term" value="P:fatty acid metabolic process"/>
    <property type="evidence" value="ECO:0007669"/>
    <property type="project" value="InterPro"/>
</dbReference>
<name>D9XN31_9ACTN</name>
<gene>
    <name evidence="8" type="ORF">SSRG_06184</name>
</gene>
<dbReference type="InterPro" id="IPR006176">
    <property type="entry name" value="3-OHacyl-CoA_DH_NAD-bd"/>
</dbReference>
<feature type="domain" description="3-hydroxyacyl-CoA dehydrogenase NAD binding" evidence="7">
    <location>
        <begin position="18"/>
        <end position="196"/>
    </location>
</feature>
<keyword evidence="9" id="KW-1185">Reference proteome</keyword>
<organism evidence="8 9">
    <name type="scientific">Streptomyces griseoflavus Tu4000</name>
    <dbReference type="NCBI Taxonomy" id="467200"/>
    <lineage>
        <taxon>Bacteria</taxon>
        <taxon>Bacillati</taxon>
        <taxon>Actinomycetota</taxon>
        <taxon>Actinomycetes</taxon>
        <taxon>Kitasatosporales</taxon>
        <taxon>Streptomycetaceae</taxon>
        <taxon>Streptomyces</taxon>
    </lineage>
</organism>
<feature type="binding site" evidence="5">
    <location>
        <position position="105"/>
    </location>
    <ligand>
        <name>NAD(+)</name>
        <dbReference type="ChEBI" id="CHEBI:57540"/>
    </ligand>
</feature>